<dbReference type="PANTHER" id="PTHR24567:SF74">
    <property type="entry name" value="HTH-TYPE TRANSCRIPTIONAL REGULATOR ARCR"/>
    <property type="match status" value="1"/>
</dbReference>
<dbReference type="Proteomes" id="UP000501991">
    <property type="component" value="Chromosome"/>
</dbReference>
<evidence type="ECO:0000256" key="3">
    <source>
        <dbReference type="ARBA" id="ARBA00023163"/>
    </source>
</evidence>
<name>A0A6C1B924_9RHOO</name>
<dbReference type="InterPro" id="IPR012318">
    <property type="entry name" value="HTH_CRP"/>
</dbReference>
<keyword evidence="7" id="KW-1185">Reference proteome</keyword>
<dbReference type="Pfam" id="PF00027">
    <property type="entry name" value="cNMP_binding"/>
    <property type="match status" value="1"/>
</dbReference>
<dbReference type="InterPro" id="IPR018490">
    <property type="entry name" value="cNMP-bd_dom_sf"/>
</dbReference>
<dbReference type="SMART" id="SM00419">
    <property type="entry name" value="HTH_CRP"/>
    <property type="match status" value="1"/>
</dbReference>
<evidence type="ECO:0000256" key="2">
    <source>
        <dbReference type="ARBA" id="ARBA00023125"/>
    </source>
</evidence>
<dbReference type="EMBL" id="CP048836">
    <property type="protein sequence ID" value="QID19248.1"/>
    <property type="molecule type" value="Genomic_DNA"/>
</dbReference>
<proteinExistence type="predicted"/>
<dbReference type="InterPro" id="IPR000595">
    <property type="entry name" value="cNMP-bd_dom"/>
</dbReference>
<dbReference type="InterPro" id="IPR014710">
    <property type="entry name" value="RmlC-like_jellyroll"/>
</dbReference>
<dbReference type="InterPro" id="IPR036388">
    <property type="entry name" value="WH-like_DNA-bd_sf"/>
</dbReference>
<organism evidence="6 7">
    <name type="scientific">Nitrogeniibacter mangrovi</name>
    <dbReference type="NCBI Taxonomy" id="2016596"/>
    <lineage>
        <taxon>Bacteria</taxon>
        <taxon>Pseudomonadati</taxon>
        <taxon>Pseudomonadota</taxon>
        <taxon>Betaproteobacteria</taxon>
        <taxon>Rhodocyclales</taxon>
        <taxon>Zoogloeaceae</taxon>
        <taxon>Nitrogeniibacter</taxon>
    </lineage>
</organism>
<evidence type="ECO:0000259" key="5">
    <source>
        <dbReference type="PROSITE" id="PS51063"/>
    </source>
</evidence>
<dbReference type="CDD" id="cd00038">
    <property type="entry name" value="CAP_ED"/>
    <property type="match status" value="1"/>
</dbReference>
<dbReference type="Gene3D" id="2.60.120.10">
    <property type="entry name" value="Jelly Rolls"/>
    <property type="match status" value="1"/>
</dbReference>
<keyword evidence="3" id="KW-0804">Transcription</keyword>
<dbReference type="GO" id="GO:0003700">
    <property type="term" value="F:DNA-binding transcription factor activity"/>
    <property type="evidence" value="ECO:0007669"/>
    <property type="project" value="TreeGrafter"/>
</dbReference>
<dbReference type="GO" id="GO:0003677">
    <property type="term" value="F:DNA binding"/>
    <property type="evidence" value="ECO:0007669"/>
    <property type="project" value="UniProtKB-KW"/>
</dbReference>
<dbReference type="KEGG" id="azq:G3580_17465"/>
<dbReference type="PANTHER" id="PTHR24567">
    <property type="entry name" value="CRP FAMILY TRANSCRIPTIONAL REGULATORY PROTEIN"/>
    <property type="match status" value="1"/>
</dbReference>
<keyword evidence="2" id="KW-0238">DNA-binding</keyword>
<evidence type="ECO:0000313" key="7">
    <source>
        <dbReference type="Proteomes" id="UP000501991"/>
    </source>
</evidence>
<keyword evidence="1" id="KW-0805">Transcription regulation</keyword>
<dbReference type="SUPFAM" id="SSF51206">
    <property type="entry name" value="cAMP-binding domain-like"/>
    <property type="match status" value="1"/>
</dbReference>
<protein>
    <submittedName>
        <fullName evidence="6">Crp/Fnr family transcriptional regulator</fullName>
    </submittedName>
</protein>
<dbReference type="InterPro" id="IPR050397">
    <property type="entry name" value="Env_Response_Regulators"/>
</dbReference>
<sequence>MSHAPEAGADGAVRGAGRVRRTLAGMPLLAGLPASTVELLARDAHFKRFKRGGTIFRRGSAPTGLFFVVEGAVKLLARDPDGREKVIELFTERRFFGELGVFRLSRYRAWTQAVRECVLLHIPSDALIAAVRADPELSLRMLSDISGRIQALIESISQSTPTLAHKRIAAYLMELRESAGEGDDWIRLPAPKYAVASMLNLSGESLSRALRKLREAGVIEEGRGRMIRLVDLPAIERLLDL</sequence>
<dbReference type="InterPro" id="IPR036390">
    <property type="entry name" value="WH_DNA-bd_sf"/>
</dbReference>
<dbReference type="Pfam" id="PF13545">
    <property type="entry name" value="HTH_Crp_2"/>
    <property type="match status" value="1"/>
</dbReference>
<accession>A0A6C1B924</accession>
<dbReference type="PROSITE" id="PS51063">
    <property type="entry name" value="HTH_CRP_2"/>
    <property type="match status" value="1"/>
</dbReference>
<dbReference type="RefSeq" id="WP_173767658.1">
    <property type="nucleotide sequence ID" value="NZ_CP048836.1"/>
</dbReference>
<gene>
    <name evidence="6" type="ORF">G3580_17465</name>
</gene>
<reference evidence="6 7" key="1">
    <citation type="submission" date="2020-02" db="EMBL/GenBank/DDBJ databases">
        <title>Nitrogenibacter mangrovi gen. nov., sp. nov. isolated from mangrove sediment, a denitrifying betaproteobacterium.</title>
        <authorList>
            <person name="Liao H."/>
            <person name="Tian Y."/>
        </authorList>
    </citation>
    <scope>NUCLEOTIDE SEQUENCE [LARGE SCALE GENOMIC DNA]</scope>
    <source>
        <strain evidence="6 7">M9-3-2</strain>
    </source>
</reference>
<evidence type="ECO:0000256" key="1">
    <source>
        <dbReference type="ARBA" id="ARBA00023015"/>
    </source>
</evidence>
<dbReference type="SUPFAM" id="SSF46785">
    <property type="entry name" value="Winged helix' DNA-binding domain"/>
    <property type="match status" value="1"/>
</dbReference>
<feature type="domain" description="HTH crp-type" evidence="5">
    <location>
        <begin position="162"/>
        <end position="233"/>
    </location>
</feature>
<dbReference type="PROSITE" id="PS50042">
    <property type="entry name" value="CNMP_BINDING_3"/>
    <property type="match status" value="1"/>
</dbReference>
<dbReference type="AlphaFoldDB" id="A0A6C1B924"/>
<dbReference type="GO" id="GO:0005829">
    <property type="term" value="C:cytosol"/>
    <property type="evidence" value="ECO:0007669"/>
    <property type="project" value="TreeGrafter"/>
</dbReference>
<dbReference type="SMART" id="SM00100">
    <property type="entry name" value="cNMP"/>
    <property type="match status" value="1"/>
</dbReference>
<feature type="domain" description="Cyclic nucleotide-binding" evidence="4">
    <location>
        <begin position="28"/>
        <end position="148"/>
    </location>
</feature>
<evidence type="ECO:0000259" key="4">
    <source>
        <dbReference type="PROSITE" id="PS50042"/>
    </source>
</evidence>
<evidence type="ECO:0000313" key="6">
    <source>
        <dbReference type="EMBL" id="QID19248.1"/>
    </source>
</evidence>
<dbReference type="Gene3D" id="1.10.10.10">
    <property type="entry name" value="Winged helix-like DNA-binding domain superfamily/Winged helix DNA-binding domain"/>
    <property type="match status" value="1"/>
</dbReference>